<dbReference type="Pfam" id="PF14786">
    <property type="entry name" value="Death_2"/>
    <property type="match status" value="1"/>
</dbReference>
<evidence type="ECO:0000256" key="2">
    <source>
        <dbReference type="ARBA" id="ARBA00012513"/>
    </source>
</evidence>
<organism evidence="12 13">
    <name type="scientific">Tetranychus urticae</name>
    <name type="common">Two-spotted spider mite</name>
    <dbReference type="NCBI Taxonomy" id="32264"/>
    <lineage>
        <taxon>Eukaryota</taxon>
        <taxon>Metazoa</taxon>
        <taxon>Ecdysozoa</taxon>
        <taxon>Arthropoda</taxon>
        <taxon>Chelicerata</taxon>
        <taxon>Arachnida</taxon>
        <taxon>Acari</taxon>
        <taxon>Acariformes</taxon>
        <taxon>Trombidiformes</taxon>
        <taxon>Prostigmata</taxon>
        <taxon>Eleutherengona</taxon>
        <taxon>Raphignathae</taxon>
        <taxon>Tetranychoidea</taxon>
        <taxon>Tetranychidae</taxon>
        <taxon>Tetranychus</taxon>
    </lineage>
</organism>
<evidence type="ECO:0000256" key="5">
    <source>
        <dbReference type="ARBA" id="ARBA00022741"/>
    </source>
</evidence>
<dbReference type="PROSITE" id="PS50011">
    <property type="entry name" value="PROTEIN_KINASE_DOM"/>
    <property type="match status" value="1"/>
</dbReference>
<dbReference type="InterPro" id="IPR011029">
    <property type="entry name" value="DEATH-like_dom_sf"/>
</dbReference>
<evidence type="ECO:0000313" key="13">
    <source>
        <dbReference type="Proteomes" id="UP000015104"/>
    </source>
</evidence>
<dbReference type="InterPro" id="IPR000488">
    <property type="entry name" value="Death_dom"/>
</dbReference>
<dbReference type="PROSITE" id="PS00107">
    <property type="entry name" value="PROTEIN_KINASE_ATP"/>
    <property type="match status" value="1"/>
</dbReference>
<dbReference type="Gene3D" id="1.10.510.10">
    <property type="entry name" value="Transferase(Phosphotransferase) domain 1"/>
    <property type="match status" value="1"/>
</dbReference>
<dbReference type="InterPro" id="IPR000719">
    <property type="entry name" value="Prot_kinase_dom"/>
</dbReference>
<dbReference type="FunFam" id="1.10.510.10:FF:000754">
    <property type="entry name" value="Interleukin-1 receptor-associated kinase"/>
    <property type="match status" value="1"/>
</dbReference>
<dbReference type="GO" id="GO:0005886">
    <property type="term" value="C:plasma membrane"/>
    <property type="evidence" value="ECO:0007669"/>
    <property type="project" value="TreeGrafter"/>
</dbReference>
<dbReference type="GO" id="GO:0004674">
    <property type="term" value="F:protein serine/threonine kinase activity"/>
    <property type="evidence" value="ECO:0007669"/>
    <property type="project" value="UniProtKB-KW"/>
</dbReference>
<keyword evidence="3" id="KW-0723">Serine/threonine-protein kinase</keyword>
<dbReference type="PANTHER" id="PTHR27001">
    <property type="entry name" value="OS01G0253100 PROTEIN"/>
    <property type="match status" value="1"/>
</dbReference>
<dbReference type="AlphaFoldDB" id="T1K057"/>
<keyword evidence="6" id="KW-0418">Kinase</keyword>
<accession>T1K057</accession>
<keyword evidence="5 10" id="KW-0547">Nucleotide-binding</keyword>
<evidence type="ECO:0000313" key="12">
    <source>
        <dbReference type="EnsemblMetazoa" id="tetur03g06520.1"/>
    </source>
</evidence>
<dbReference type="HOGENOM" id="CLU_000288_21_15_1"/>
<evidence type="ECO:0000256" key="4">
    <source>
        <dbReference type="ARBA" id="ARBA00022679"/>
    </source>
</evidence>
<name>T1K057_TETUR</name>
<evidence type="ECO:0000256" key="1">
    <source>
        <dbReference type="ARBA" id="ARBA00008718"/>
    </source>
</evidence>
<dbReference type="GO" id="GO:0005524">
    <property type="term" value="F:ATP binding"/>
    <property type="evidence" value="ECO:0007669"/>
    <property type="project" value="UniProtKB-UniRule"/>
</dbReference>
<dbReference type="Pfam" id="PF00069">
    <property type="entry name" value="Pkinase"/>
    <property type="match status" value="1"/>
</dbReference>
<dbReference type="OMA" id="YWEKRIS"/>
<dbReference type="Gene3D" id="3.30.200.20">
    <property type="entry name" value="Phosphorylase Kinase, domain 1"/>
    <property type="match status" value="1"/>
</dbReference>
<evidence type="ECO:0000256" key="6">
    <source>
        <dbReference type="ARBA" id="ARBA00022777"/>
    </source>
</evidence>
<dbReference type="GO" id="GO:0007165">
    <property type="term" value="P:signal transduction"/>
    <property type="evidence" value="ECO:0007669"/>
    <property type="project" value="InterPro"/>
</dbReference>
<dbReference type="InterPro" id="IPR008271">
    <property type="entry name" value="Ser/Thr_kinase_AS"/>
</dbReference>
<keyword evidence="4" id="KW-0808">Transferase</keyword>
<dbReference type="SUPFAM" id="SSF56112">
    <property type="entry name" value="Protein kinase-like (PK-like)"/>
    <property type="match status" value="1"/>
</dbReference>
<dbReference type="Gene3D" id="1.10.533.10">
    <property type="entry name" value="Death Domain, Fas"/>
    <property type="match status" value="1"/>
</dbReference>
<protein>
    <recommendedName>
        <fullName evidence="2">non-specific serine/threonine protein kinase</fullName>
        <ecNumber evidence="2">2.7.11.1</ecNumber>
    </recommendedName>
</protein>
<comment type="similarity">
    <text evidence="1">Belongs to the protein kinase superfamily. TKL Ser/Thr protein kinase family. Pelle subfamily.</text>
</comment>
<gene>
    <name evidence="12" type="primary">107372022</name>
</gene>
<keyword evidence="7 10" id="KW-0067">ATP-binding</keyword>
<evidence type="ECO:0000256" key="7">
    <source>
        <dbReference type="ARBA" id="ARBA00022840"/>
    </source>
</evidence>
<dbReference type="PANTHER" id="PTHR27001:SF931">
    <property type="entry name" value="OS11G0664100 PROTEIN"/>
    <property type="match status" value="1"/>
</dbReference>
<evidence type="ECO:0000256" key="9">
    <source>
        <dbReference type="ARBA" id="ARBA00048679"/>
    </source>
</evidence>
<dbReference type="eggNOG" id="KOG1187">
    <property type="taxonomic scope" value="Eukaryota"/>
</dbReference>
<dbReference type="EnsemblMetazoa" id="tetur03g06520.1">
    <property type="protein sequence ID" value="tetur03g06520.1"/>
    <property type="gene ID" value="tetur03g06520"/>
</dbReference>
<evidence type="ECO:0000259" key="11">
    <source>
        <dbReference type="PROSITE" id="PS50011"/>
    </source>
</evidence>
<comment type="catalytic activity">
    <reaction evidence="8">
        <text>L-threonyl-[protein] + ATP = O-phospho-L-threonyl-[protein] + ADP + H(+)</text>
        <dbReference type="Rhea" id="RHEA:46608"/>
        <dbReference type="Rhea" id="RHEA-COMP:11060"/>
        <dbReference type="Rhea" id="RHEA-COMP:11605"/>
        <dbReference type="ChEBI" id="CHEBI:15378"/>
        <dbReference type="ChEBI" id="CHEBI:30013"/>
        <dbReference type="ChEBI" id="CHEBI:30616"/>
        <dbReference type="ChEBI" id="CHEBI:61977"/>
        <dbReference type="ChEBI" id="CHEBI:456216"/>
        <dbReference type="EC" id="2.7.11.1"/>
    </reaction>
</comment>
<dbReference type="SMART" id="SM00220">
    <property type="entry name" value="S_TKc"/>
    <property type="match status" value="1"/>
</dbReference>
<dbReference type="PROSITE" id="PS00108">
    <property type="entry name" value="PROTEIN_KINASE_ST"/>
    <property type="match status" value="1"/>
</dbReference>
<dbReference type="InterPro" id="IPR011009">
    <property type="entry name" value="Kinase-like_dom_sf"/>
</dbReference>
<evidence type="ECO:0000256" key="8">
    <source>
        <dbReference type="ARBA" id="ARBA00047899"/>
    </source>
</evidence>
<reference evidence="13" key="1">
    <citation type="submission" date="2011-08" db="EMBL/GenBank/DDBJ databases">
        <authorList>
            <person name="Rombauts S."/>
        </authorList>
    </citation>
    <scope>NUCLEOTIDE SEQUENCE</scope>
    <source>
        <strain evidence="13">London</strain>
    </source>
</reference>
<dbReference type="InterPro" id="IPR017441">
    <property type="entry name" value="Protein_kinase_ATP_BS"/>
</dbReference>
<proteinExistence type="inferred from homology"/>
<feature type="binding site" evidence="10">
    <location>
        <position position="260"/>
    </location>
    <ligand>
        <name>ATP</name>
        <dbReference type="ChEBI" id="CHEBI:30616"/>
    </ligand>
</feature>
<dbReference type="SUPFAM" id="SSF47986">
    <property type="entry name" value="DEATH domain"/>
    <property type="match status" value="1"/>
</dbReference>
<evidence type="ECO:0000256" key="3">
    <source>
        <dbReference type="ARBA" id="ARBA00022527"/>
    </source>
</evidence>
<dbReference type="SMART" id="SM00005">
    <property type="entry name" value="DEATH"/>
    <property type="match status" value="1"/>
</dbReference>
<dbReference type="STRING" id="32264.T1K057"/>
<feature type="domain" description="Protein kinase" evidence="11">
    <location>
        <begin position="232"/>
        <end position="511"/>
    </location>
</feature>
<evidence type="ECO:0000256" key="10">
    <source>
        <dbReference type="PROSITE-ProRule" id="PRU10141"/>
    </source>
</evidence>
<dbReference type="GO" id="GO:0045087">
    <property type="term" value="P:innate immune response"/>
    <property type="evidence" value="ECO:0007669"/>
    <property type="project" value="UniProtKB-ARBA"/>
</dbReference>
<dbReference type="OrthoDB" id="4062651at2759"/>
<dbReference type="Proteomes" id="UP000015104">
    <property type="component" value="Unassembled WGS sequence"/>
</dbReference>
<dbReference type="KEGG" id="tut:107372022"/>
<keyword evidence="13" id="KW-1185">Reference proteome</keyword>
<sequence length="511" mass="57706">MMNVNTEIRHLRPCDRRCLIEMLDSGDHWRQLASILPKPDLEDGYLLTSKMIQLLENHKNQINGSPTRALLDYWGTYGRKRPTIKDLLKYLIACKLYQAADFVSVRLLNGGPVIREDTCDMDAIFSSKSNVNCDELNERVTTLNLEAETNNLKINNHNDYQSTPEKESADLQADRKEINHVPNAPDVTSLSLDDNSLNTQVKLMLERDLGIKRYSFNQLASSTNNFSSKPLNEGGFKLGEGGYGVVYLARDTNGKQIAVKYVKDEYGKQFISELDVLTRFNHKNLLCLLGIACEGINLCLVYEFMANGSLADRIICLQGSQPIPWYVRKQIAIGSARGLSHLHANSCIHRDIKSANILLDYDWTPKIGDFGLTRINYSNKTSSSPTSVNFTSTIIGTSIYMAPESFRGQLTPKMDIYSFGIVLLELLTGLSPFDENREGGDILSWSQSVMDIDSNDDITEEMIKSFVDPKAGNWDLKFAVEMMKLSRQSTEYDKKDRPNIDDIVKCLEKFL</sequence>
<dbReference type="EC" id="2.7.11.1" evidence="2"/>
<comment type="catalytic activity">
    <reaction evidence="9">
        <text>L-seryl-[protein] + ATP = O-phospho-L-seryl-[protein] + ADP + H(+)</text>
        <dbReference type="Rhea" id="RHEA:17989"/>
        <dbReference type="Rhea" id="RHEA-COMP:9863"/>
        <dbReference type="Rhea" id="RHEA-COMP:11604"/>
        <dbReference type="ChEBI" id="CHEBI:15378"/>
        <dbReference type="ChEBI" id="CHEBI:29999"/>
        <dbReference type="ChEBI" id="CHEBI:30616"/>
        <dbReference type="ChEBI" id="CHEBI:83421"/>
        <dbReference type="ChEBI" id="CHEBI:456216"/>
        <dbReference type="EC" id="2.7.11.1"/>
    </reaction>
</comment>
<dbReference type="EMBL" id="CAEY01001132">
    <property type="status" value="NOT_ANNOTATED_CDS"/>
    <property type="molecule type" value="Genomic_DNA"/>
</dbReference>
<dbReference type="InterPro" id="IPR029397">
    <property type="entry name" value="Tube_Death"/>
</dbReference>
<reference evidence="12" key="2">
    <citation type="submission" date="2015-06" db="UniProtKB">
        <authorList>
            <consortium name="EnsemblMetazoa"/>
        </authorList>
    </citation>
    <scope>IDENTIFICATION</scope>
</reference>